<feature type="compositionally biased region" description="Low complexity" evidence="4">
    <location>
        <begin position="1161"/>
        <end position="1172"/>
    </location>
</feature>
<dbReference type="EnsemblMetazoa" id="GMOY004485-RA">
    <property type="protein sequence ID" value="GMOY004485-PA"/>
    <property type="gene ID" value="GMOY004485"/>
</dbReference>
<feature type="compositionally biased region" description="Basic residues" evidence="4">
    <location>
        <begin position="1058"/>
        <end position="1070"/>
    </location>
</feature>
<dbReference type="SUPFAM" id="SSF48350">
    <property type="entry name" value="GTPase activation domain, GAP"/>
    <property type="match status" value="1"/>
</dbReference>
<dbReference type="Gene3D" id="2.60.40.150">
    <property type="entry name" value="C2 domain"/>
    <property type="match status" value="1"/>
</dbReference>
<keyword evidence="2" id="KW-0597">Phosphoprotein</keyword>
<dbReference type="InterPro" id="IPR008936">
    <property type="entry name" value="Rho_GTPase_activation_prot"/>
</dbReference>
<dbReference type="InterPro" id="IPR035892">
    <property type="entry name" value="C2_domain_sf"/>
</dbReference>
<sequence>MVTNTIKKIAYQSKSCCKYLIELHTSYEKACRRGSAPATPILGQKQSQQENNTTSRFTNFFSKRSNPLKRTKSVTKLERTKRGSGGLRGSRSHESLLSSHAVMSTIDLSCTGAVGVAPVHQSVLGRRYCFQVRGGPRGERYYSCGSRQERDLWIYSLRKSIAPNAEHTRRTDNSLKIWIYEAKNLPPKKKYFCELHLDKTLYGRTSVKLQTDLLFWGEYFDFPDIPEINVITVNVFREMEKKKKRDKHMFVGSVKIPIHEVTTRLFSEDWYQILSEKNDSLNRNGKDVIPTLRIKCRFQSIDILPIQVYADFLAYLKDNYKKVCETLEPVIGVKAKEDIGQSLVLLMHAQGLAGAFLTDVVALDLLRVGDQRLTFRGNSLATKSMEAFLKLTGEQYLQDTLAAPINEIIQSDRDCEVDPTKANGSLQRQQASLRAAVRNAWQCIYESHKHFPAQLRNCFATFRERLEQLGRQDMADNLISASIFLRFLCPAILSPSLFNITNELPSTRATRNLTLVAKTLQTLANFTRFQGKENFMEFLNDFLEQEAPRMKEFLQHISTRPEHHSPESILDWAGYIDQGKQLSILHLLLSESIIKLPDSRQHDLDPLQHILDEISKAKESNSYIQQLAPPHLLMSTSATSENQENRNPEEMMISSTTSTTSAAGIVQQAQLAQPQHAVITKPIATERGIMRGVLTPSSLEKNIFRYNDPTVNGLLQQQQQQQQQLQGSVNNNMEKRQSNSQNSLAALPGYAGGLQHAQSQTSIASSSQLLMSAASIQHHCPPAPNASANNTMERHYYTGGSSNGNLSTNASSVSHNANDSECSGSGQLRATTLPRGNNNNNNYDEMSGDFIQISGLDTNSAFVKKSPTPLMKNNHSSNAVAVSTTVSMLNSTQQQRQQQQQQHKLLNNSSLSLTLSERTPSKLNLGIPDHSSSPLTHKMTTSNALPPPYQRPRDTNPNSNMPMNLEDLDDLFKYAEEHAVVGEVNPPSIASNRNSTKEQLSAKSSHCSSSGYQSINTQGHNSSSVQTNSPVENQQKLSAANAPLAFKNPSYQLQSAQNHHHYHHHNHVHHQNSQQRSNFGVGFTAHQQLFGGNNHQRQKSSGSIGMVAARAALLNSGGAPLTPSSSEERLSTDNNYHVYAPVQKLLKSPSHGHLDAQRTLSAGSSSSGSSSHVGGGGGGGGGVLNLPPSRNMPRTNPQFKREDIYAPLNNGSNYLTSSSNSSGGSNGLQVGTTVAIYNNPNIGGAGRNNNHNHHQYQNNSGVLMLAGSNGRYQRRLSLDSARTLSDSSTDTEGHGPTHESNNKRRRPPRNASTGLSMTTQINQTSLNSYDQNGEIQLLQETLDTLRNTLDRDEAELRDSSDELFALQRCNGYGPVSNGLSSNNLSLQSESTMRSIIDRLITMEEELRREQLKMSLALSHKQRVIEEQGQQIAALDATNSRLLSALTALRQRYETQQQQQQQQQQNQTQQ</sequence>
<dbReference type="FunFam" id="1.10.506.10:FF:000030">
    <property type="entry name" value="probable Ras GTPase-activating protein isoform X8"/>
    <property type="match status" value="1"/>
</dbReference>
<dbReference type="Pfam" id="PF25321">
    <property type="entry name" value="PH_RASGAP"/>
    <property type="match status" value="1"/>
</dbReference>
<feature type="region of interest" description="Disordered" evidence="4">
    <location>
        <begin position="68"/>
        <end position="93"/>
    </location>
</feature>
<dbReference type="PhylomeDB" id="A0A1B0FKU1"/>
<feature type="compositionally biased region" description="Gly residues" evidence="4">
    <location>
        <begin position="1173"/>
        <end position="1183"/>
    </location>
</feature>
<feature type="region of interest" description="Disordered" evidence="4">
    <location>
        <begin position="921"/>
        <end position="965"/>
    </location>
</feature>
<feature type="region of interest" description="Disordered" evidence="4">
    <location>
        <begin position="781"/>
        <end position="844"/>
    </location>
</feature>
<feature type="compositionally biased region" description="Polar residues" evidence="4">
    <location>
        <begin position="988"/>
        <end position="1029"/>
    </location>
</feature>
<feature type="region of interest" description="Disordered" evidence="4">
    <location>
        <begin position="983"/>
        <end position="1029"/>
    </location>
</feature>
<evidence type="ECO:0000256" key="3">
    <source>
        <dbReference type="SAM" id="Coils"/>
    </source>
</evidence>
<feature type="compositionally biased region" description="Basic and acidic residues" evidence="4">
    <location>
        <begin position="1291"/>
        <end position="1302"/>
    </location>
</feature>
<feature type="compositionally biased region" description="Polar residues" evidence="4">
    <location>
        <begin position="799"/>
        <end position="836"/>
    </location>
</feature>
<dbReference type="Pfam" id="PF12004">
    <property type="entry name" value="DAB2P_C"/>
    <property type="match status" value="1"/>
</dbReference>
<dbReference type="VEuPathDB" id="VectorBase:GMOY004485"/>
<dbReference type="Gene3D" id="1.10.506.10">
    <property type="entry name" value="GTPase Activation - p120gap, domain 1"/>
    <property type="match status" value="2"/>
</dbReference>
<keyword evidence="8" id="KW-1185">Reference proteome</keyword>
<keyword evidence="1" id="KW-0343">GTPase activation</keyword>
<dbReference type="SMART" id="SM00323">
    <property type="entry name" value="RasGAP"/>
    <property type="match status" value="1"/>
</dbReference>
<evidence type="ECO:0000256" key="2">
    <source>
        <dbReference type="ARBA" id="ARBA00022553"/>
    </source>
</evidence>
<keyword evidence="3" id="KW-0175">Coiled coil</keyword>
<evidence type="ECO:0000313" key="7">
    <source>
        <dbReference type="EnsemblMetazoa" id="GMOY004485-PA"/>
    </source>
</evidence>
<feature type="compositionally biased region" description="Polar residues" evidence="4">
    <location>
        <begin position="1280"/>
        <end position="1290"/>
    </location>
</feature>
<evidence type="ECO:0000256" key="4">
    <source>
        <dbReference type="SAM" id="MobiDB-lite"/>
    </source>
</evidence>
<accession>A0A1B0FKU1</accession>
<feature type="coiled-coil region" evidence="3">
    <location>
        <begin position="1335"/>
        <end position="1362"/>
    </location>
</feature>
<dbReference type="PROSITE" id="PS50004">
    <property type="entry name" value="C2"/>
    <property type="match status" value="1"/>
</dbReference>
<dbReference type="CDD" id="cd05136">
    <property type="entry name" value="RasGAP_DAB2IP"/>
    <property type="match status" value="1"/>
</dbReference>
<feature type="coiled-coil region" evidence="3">
    <location>
        <begin position="1438"/>
        <end position="1469"/>
    </location>
</feature>
<feature type="compositionally biased region" description="Polar residues" evidence="4">
    <location>
        <begin position="930"/>
        <end position="944"/>
    </location>
</feature>
<evidence type="ECO:0000259" key="5">
    <source>
        <dbReference type="PROSITE" id="PS50004"/>
    </source>
</evidence>
<dbReference type="InterPro" id="IPR021887">
    <property type="entry name" value="DAB2P_C"/>
</dbReference>
<dbReference type="EMBL" id="CCAG010019730">
    <property type="status" value="NOT_ANNOTATED_CDS"/>
    <property type="molecule type" value="Genomic_DNA"/>
</dbReference>
<dbReference type="PROSITE" id="PS00509">
    <property type="entry name" value="RAS_GTPASE_ACTIV_1"/>
    <property type="match status" value="1"/>
</dbReference>
<evidence type="ECO:0000313" key="8">
    <source>
        <dbReference type="Proteomes" id="UP000092444"/>
    </source>
</evidence>
<dbReference type="InterPro" id="IPR000008">
    <property type="entry name" value="C2_dom"/>
</dbReference>
<dbReference type="PANTHER" id="PTHR10194">
    <property type="entry name" value="RAS GTPASE-ACTIVATING PROTEINS"/>
    <property type="match status" value="1"/>
</dbReference>
<dbReference type="GO" id="GO:0005096">
    <property type="term" value="F:GTPase activator activity"/>
    <property type="evidence" value="ECO:0007669"/>
    <property type="project" value="UniProtKB-KW"/>
</dbReference>
<dbReference type="Pfam" id="PF00168">
    <property type="entry name" value="C2"/>
    <property type="match status" value="1"/>
</dbReference>
<dbReference type="PROSITE" id="PS50018">
    <property type="entry name" value="RAS_GTPASE_ACTIV_2"/>
    <property type="match status" value="1"/>
</dbReference>
<dbReference type="Proteomes" id="UP000092444">
    <property type="component" value="Unassembled WGS sequence"/>
</dbReference>
<dbReference type="InterPro" id="IPR023152">
    <property type="entry name" value="RasGAP_CS"/>
</dbReference>
<dbReference type="SUPFAM" id="SSF49562">
    <property type="entry name" value="C2 domain (Calcium/lipid-binding domain, CaLB)"/>
    <property type="match status" value="1"/>
</dbReference>
<dbReference type="PANTHER" id="PTHR10194:SF60">
    <property type="entry name" value="RAS GTPASE-ACTIVATING PROTEIN RASKOL"/>
    <property type="match status" value="1"/>
</dbReference>
<dbReference type="InterPro" id="IPR057606">
    <property type="entry name" value="SynGAP1-like_PH"/>
</dbReference>
<dbReference type="CDD" id="cd13262">
    <property type="entry name" value="PH_RasSynGAP-like"/>
    <property type="match status" value="1"/>
</dbReference>
<dbReference type="InterPro" id="IPR001936">
    <property type="entry name" value="RasGAP_dom"/>
</dbReference>
<proteinExistence type="predicted"/>
<evidence type="ECO:0000256" key="1">
    <source>
        <dbReference type="ARBA" id="ARBA00022468"/>
    </source>
</evidence>
<reference evidence="7" key="1">
    <citation type="submission" date="2020-05" db="UniProtKB">
        <authorList>
            <consortium name="EnsemblMetazoa"/>
        </authorList>
    </citation>
    <scope>IDENTIFICATION</scope>
    <source>
        <strain evidence="7">Yale</strain>
    </source>
</reference>
<dbReference type="InterPro" id="IPR039360">
    <property type="entry name" value="Ras_GTPase"/>
</dbReference>
<organism evidence="7 8">
    <name type="scientific">Glossina morsitans morsitans</name>
    <name type="common">Savannah tsetse fly</name>
    <dbReference type="NCBI Taxonomy" id="37546"/>
    <lineage>
        <taxon>Eukaryota</taxon>
        <taxon>Metazoa</taxon>
        <taxon>Ecdysozoa</taxon>
        <taxon>Arthropoda</taxon>
        <taxon>Hexapoda</taxon>
        <taxon>Insecta</taxon>
        <taxon>Pterygota</taxon>
        <taxon>Neoptera</taxon>
        <taxon>Endopterygota</taxon>
        <taxon>Diptera</taxon>
        <taxon>Brachycera</taxon>
        <taxon>Muscomorpha</taxon>
        <taxon>Hippoboscoidea</taxon>
        <taxon>Glossinidae</taxon>
        <taxon>Glossina</taxon>
    </lineage>
</organism>
<feature type="domain" description="C2" evidence="5">
    <location>
        <begin position="153"/>
        <end position="271"/>
    </location>
</feature>
<feature type="region of interest" description="Disordered" evidence="4">
    <location>
        <begin position="1152"/>
        <end position="1197"/>
    </location>
</feature>
<feature type="region of interest" description="Disordered" evidence="4">
    <location>
        <begin position="1280"/>
        <end position="1316"/>
    </location>
</feature>
<feature type="region of interest" description="Disordered" evidence="4">
    <location>
        <begin position="1054"/>
        <end position="1076"/>
    </location>
</feature>
<feature type="domain" description="Ras-GAP" evidence="6">
    <location>
        <begin position="335"/>
        <end position="525"/>
    </location>
</feature>
<name>A0A1B0FKU1_GLOMM</name>
<dbReference type="STRING" id="37546.A0A1B0FKU1"/>
<dbReference type="CDD" id="cd04013">
    <property type="entry name" value="C2_SynGAP_like"/>
    <property type="match status" value="1"/>
</dbReference>
<protein>
    <submittedName>
        <fullName evidence="7">Uncharacterized protein</fullName>
    </submittedName>
</protein>
<dbReference type="SMART" id="SM00239">
    <property type="entry name" value="C2"/>
    <property type="match status" value="1"/>
</dbReference>
<dbReference type="Pfam" id="PF00616">
    <property type="entry name" value="RasGAP"/>
    <property type="match status" value="1"/>
</dbReference>
<evidence type="ECO:0000259" key="6">
    <source>
        <dbReference type="PROSITE" id="PS50018"/>
    </source>
</evidence>
<dbReference type="SUPFAM" id="SSF50729">
    <property type="entry name" value="PH domain-like"/>
    <property type="match status" value="1"/>
</dbReference>